<dbReference type="EMBL" id="VSRR010000442">
    <property type="protein sequence ID" value="MPC15622.1"/>
    <property type="molecule type" value="Genomic_DNA"/>
</dbReference>
<evidence type="ECO:0000313" key="2">
    <source>
        <dbReference type="EMBL" id="MPC15622.1"/>
    </source>
</evidence>
<gene>
    <name evidence="2" type="ORF">E2C01_008420</name>
</gene>
<name>A0A5B7D0R4_PORTR</name>
<evidence type="ECO:0000256" key="1">
    <source>
        <dbReference type="SAM" id="MobiDB-lite"/>
    </source>
</evidence>
<reference evidence="2 3" key="1">
    <citation type="submission" date="2019-05" db="EMBL/GenBank/DDBJ databases">
        <title>Another draft genome of Portunus trituberculatus and its Hox gene families provides insights of decapod evolution.</title>
        <authorList>
            <person name="Jeong J.-H."/>
            <person name="Song I."/>
            <person name="Kim S."/>
            <person name="Choi T."/>
            <person name="Kim D."/>
            <person name="Ryu S."/>
            <person name="Kim W."/>
        </authorList>
    </citation>
    <scope>NUCLEOTIDE SEQUENCE [LARGE SCALE GENOMIC DNA]</scope>
    <source>
        <tissue evidence="2">Muscle</tissue>
    </source>
</reference>
<dbReference type="AlphaFoldDB" id="A0A5B7D0R4"/>
<feature type="compositionally biased region" description="Polar residues" evidence="1">
    <location>
        <begin position="38"/>
        <end position="70"/>
    </location>
</feature>
<keyword evidence="3" id="KW-1185">Reference proteome</keyword>
<evidence type="ECO:0000313" key="3">
    <source>
        <dbReference type="Proteomes" id="UP000324222"/>
    </source>
</evidence>
<protein>
    <submittedName>
        <fullName evidence="2">Uncharacterized protein</fullName>
    </submittedName>
</protein>
<sequence>MKRYLNRFSNMLLHSSEATWLSSHIRPTCRTCDRPRSSVHSPHNPSAERSSLTTAGQRSSLAHSMQTHRI</sequence>
<dbReference type="Proteomes" id="UP000324222">
    <property type="component" value="Unassembled WGS sequence"/>
</dbReference>
<feature type="region of interest" description="Disordered" evidence="1">
    <location>
        <begin position="32"/>
        <end position="70"/>
    </location>
</feature>
<proteinExistence type="predicted"/>
<accession>A0A5B7D0R4</accession>
<comment type="caution">
    <text evidence="2">The sequence shown here is derived from an EMBL/GenBank/DDBJ whole genome shotgun (WGS) entry which is preliminary data.</text>
</comment>
<organism evidence="2 3">
    <name type="scientific">Portunus trituberculatus</name>
    <name type="common">Swimming crab</name>
    <name type="synonym">Neptunus trituberculatus</name>
    <dbReference type="NCBI Taxonomy" id="210409"/>
    <lineage>
        <taxon>Eukaryota</taxon>
        <taxon>Metazoa</taxon>
        <taxon>Ecdysozoa</taxon>
        <taxon>Arthropoda</taxon>
        <taxon>Crustacea</taxon>
        <taxon>Multicrustacea</taxon>
        <taxon>Malacostraca</taxon>
        <taxon>Eumalacostraca</taxon>
        <taxon>Eucarida</taxon>
        <taxon>Decapoda</taxon>
        <taxon>Pleocyemata</taxon>
        <taxon>Brachyura</taxon>
        <taxon>Eubrachyura</taxon>
        <taxon>Portunoidea</taxon>
        <taxon>Portunidae</taxon>
        <taxon>Portuninae</taxon>
        <taxon>Portunus</taxon>
    </lineage>
</organism>